<dbReference type="AlphaFoldDB" id="A0A4C2A4Y0"/>
<proteinExistence type="predicted"/>
<dbReference type="EMBL" id="BGZK01002487">
    <property type="protein sequence ID" value="GBP94313.1"/>
    <property type="molecule type" value="Genomic_DNA"/>
</dbReference>
<name>A0A4C2A4Y0_EUMVA</name>
<keyword evidence="2" id="KW-1185">Reference proteome</keyword>
<evidence type="ECO:0000313" key="2">
    <source>
        <dbReference type="Proteomes" id="UP000299102"/>
    </source>
</evidence>
<organism evidence="1 2">
    <name type="scientific">Eumeta variegata</name>
    <name type="common">Bagworm moth</name>
    <name type="synonym">Eumeta japonica</name>
    <dbReference type="NCBI Taxonomy" id="151549"/>
    <lineage>
        <taxon>Eukaryota</taxon>
        <taxon>Metazoa</taxon>
        <taxon>Ecdysozoa</taxon>
        <taxon>Arthropoda</taxon>
        <taxon>Hexapoda</taxon>
        <taxon>Insecta</taxon>
        <taxon>Pterygota</taxon>
        <taxon>Neoptera</taxon>
        <taxon>Endopterygota</taxon>
        <taxon>Lepidoptera</taxon>
        <taxon>Glossata</taxon>
        <taxon>Ditrysia</taxon>
        <taxon>Tineoidea</taxon>
        <taxon>Psychidae</taxon>
        <taxon>Oiketicinae</taxon>
        <taxon>Eumeta</taxon>
    </lineage>
</organism>
<dbReference type="Proteomes" id="UP000299102">
    <property type="component" value="Unassembled WGS sequence"/>
</dbReference>
<protein>
    <submittedName>
        <fullName evidence="1">Uncharacterized protein</fullName>
    </submittedName>
</protein>
<reference evidence="1 2" key="1">
    <citation type="journal article" date="2019" name="Commun. Biol.">
        <title>The bagworm genome reveals a unique fibroin gene that provides high tensile strength.</title>
        <authorList>
            <person name="Kono N."/>
            <person name="Nakamura H."/>
            <person name="Ohtoshi R."/>
            <person name="Tomita M."/>
            <person name="Numata K."/>
            <person name="Arakawa K."/>
        </authorList>
    </citation>
    <scope>NUCLEOTIDE SEQUENCE [LARGE SCALE GENOMIC DNA]</scope>
</reference>
<sequence>MMAALLRLGRYNLISNHSVPRYNVTPAHLTLGLILYIGRDGTDLPEYPTKLKATVNTCLSKKVSDTSAAPLMTCHLVQRPRRSVVPHRRRSIRTAALTASRPIR</sequence>
<comment type="caution">
    <text evidence="1">The sequence shown here is derived from an EMBL/GenBank/DDBJ whole genome shotgun (WGS) entry which is preliminary data.</text>
</comment>
<accession>A0A4C2A4Y0</accession>
<evidence type="ECO:0000313" key="1">
    <source>
        <dbReference type="EMBL" id="GBP94313.1"/>
    </source>
</evidence>
<gene>
    <name evidence="1" type="ORF">EVAR_59248_1</name>
</gene>